<accession>A0A1C3W8N0</accession>
<evidence type="ECO:0000313" key="6">
    <source>
        <dbReference type="Proteomes" id="UP000199435"/>
    </source>
</evidence>
<dbReference type="PANTHER" id="PTHR43537:SF49">
    <property type="entry name" value="TRANSCRIPTIONAL REGULATORY PROTEIN"/>
    <property type="match status" value="1"/>
</dbReference>
<dbReference type="OrthoDB" id="9810548at2"/>
<dbReference type="RefSeq" id="WP_092852175.1">
    <property type="nucleotide sequence ID" value="NZ_FMAH01000024.1"/>
</dbReference>
<dbReference type="PANTHER" id="PTHR43537">
    <property type="entry name" value="TRANSCRIPTIONAL REGULATOR, GNTR FAMILY"/>
    <property type="match status" value="1"/>
</dbReference>
<dbReference type="InterPro" id="IPR036388">
    <property type="entry name" value="WH-like_DNA-bd_sf"/>
</dbReference>
<evidence type="ECO:0000256" key="2">
    <source>
        <dbReference type="ARBA" id="ARBA00023125"/>
    </source>
</evidence>
<dbReference type="EMBL" id="FMAH01000024">
    <property type="protein sequence ID" value="SCB36255.1"/>
    <property type="molecule type" value="Genomic_DNA"/>
</dbReference>
<evidence type="ECO:0000313" key="5">
    <source>
        <dbReference type="EMBL" id="SCB36255.1"/>
    </source>
</evidence>
<name>A0A1C3W8N0_9HYPH</name>
<dbReference type="SMART" id="SM00345">
    <property type="entry name" value="HTH_GNTR"/>
    <property type="match status" value="1"/>
</dbReference>
<gene>
    <name evidence="5" type="ORF">GA0061102_102490</name>
</gene>
<sequence>MDPNIIFSTLRDEIESGTLAPGSVLKQELIAERFEVSRQPVRHALTQLLGSGLVVRRPDRSVAVAAISEREAAELSELRAILETAALHRSAPTLTAAALRRAERLNVELSEEDDPVRIEDLDRQFHRVLYGGCENVRLLTIVDGLRREARRAHHLQGQGTRARVDFFNEHAAIVSACAAGDFEAAADHLRRHLTETTAKLLSTPTKEPS</sequence>
<evidence type="ECO:0000259" key="4">
    <source>
        <dbReference type="PROSITE" id="PS50949"/>
    </source>
</evidence>
<feature type="domain" description="HTH gntR-type" evidence="4">
    <location>
        <begin position="1"/>
        <end position="67"/>
    </location>
</feature>
<dbReference type="STRING" id="411945.GA0061102_102490"/>
<evidence type="ECO:0000256" key="3">
    <source>
        <dbReference type="ARBA" id="ARBA00023163"/>
    </source>
</evidence>
<dbReference type="PROSITE" id="PS50949">
    <property type="entry name" value="HTH_GNTR"/>
    <property type="match status" value="1"/>
</dbReference>
<dbReference type="InterPro" id="IPR000524">
    <property type="entry name" value="Tscrpt_reg_HTH_GntR"/>
</dbReference>
<dbReference type="SUPFAM" id="SSF48008">
    <property type="entry name" value="GntR ligand-binding domain-like"/>
    <property type="match status" value="1"/>
</dbReference>
<dbReference type="Pfam" id="PF00392">
    <property type="entry name" value="GntR"/>
    <property type="match status" value="1"/>
</dbReference>
<dbReference type="Gene3D" id="1.20.120.530">
    <property type="entry name" value="GntR ligand-binding domain-like"/>
    <property type="match status" value="1"/>
</dbReference>
<dbReference type="AlphaFoldDB" id="A0A1C3W8N0"/>
<dbReference type="Pfam" id="PF07729">
    <property type="entry name" value="FCD"/>
    <property type="match status" value="1"/>
</dbReference>
<dbReference type="GO" id="GO:0003677">
    <property type="term" value="F:DNA binding"/>
    <property type="evidence" value="ECO:0007669"/>
    <property type="project" value="UniProtKB-KW"/>
</dbReference>
<dbReference type="InterPro" id="IPR036390">
    <property type="entry name" value="WH_DNA-bd_sf"/>
</dbReference>
<evidence type="ECO:0000256" key="1">
    <source>
        <dbReference type="ARBA" id="ARBA00023015"/>
    </source>
</evidence>
<organism evidence="5 6">
    <name type="scientific">Rhizobium miluonense</name>
    <dbReference type="NCBI Taxonomy" id="411945"/>
    <lineage>
        <taxon>Bacteria</taxon>
        <taxon>Pseudomonadati</taxon>
        <taxon>Pseudomonadota</taxon>
        <taxon>Alphaproteobacteria</taxon>
        <taxon>Hyphomicrobiales</taxon>
        <taxon>Rhizobiaceae</taxon>
        <taxon>Rhizobium/Agrobacterium group</taxon>
        <taxon>Rhizobium</taxon>
    </lineage>
</organism>
<dbReference type="InterPro" id="IPR011711">
    <property type="entry name" value="GntR_C"/>
</dbReference>
<dbReference type="SUPFAM" id="SSF46785">
    <property type="entry name" value="Winged helix' DNA-binding domain"/>
    <property type="match status" value="1"/>
</dbReference>
<keyword evidence="1" id="KW-0805">Transcription regulation</keyword>
<protein>
    <submittedName>
        <fullName evidence="5">DNA-binding transcriptional regulator, GntR family</fullName>
    </submittedName>
</protein>
<keyword evidence="2 5" id="KW-0238">DNA-binding</keyword>
<dbReference type="Proteomes" id="UP000199435">
    <property type="component" value="Unassembled WGS sequence"/>
</dbReference>
<keyword evidence="3" id="KW-0804">Transcription</keyword>
<dbReference type="InterPro" id="IPR008920">
    <property type="entry name" value="TF_FadR/GntR_C"/>
</dbReference>
<dbReference type="SMART" id="SM00895">
    <property type="entry name" value="FCD"/>
    <property type="match status" value="1"/>
</dbReference>
<dbReference type="Gene3D" id="1.10.10.10">
    <property type="entry name" value="Winged helix-like DNA-binding domain superfamily/Winged helix DNA-binding domain"/>
    <property type="match status" value="1"/>
</dbReference>
<dbReference type="GO" id="GO:0003700">
    <property type="term" value="F:DNA-binding transcription factor activity"/>
    <property type="evidence" value="ECO:0007669"/>
    <property type="project" value="InterPro"/>
</dbReference>
<reference evidence="6" key="1">
    <citation type="submission" date="2016-08" db="EMBL/GenBank/DDBJ databases">
        <authorList>
            <person name="Varghese N."/>
            <person name="Submissions Spin"/>
        </authorList>
    </citation>
    <scope>NUCLEOTIDE SEQUENCE [LARGE SCALE GENOMIC DNA]</scope>
    <source>
        <strain evidence="6">HAMBI 2971</strain>
    </source>
</reference>
<proteinExistence type="predicted"/>
<keyword evidence="6" id="KW-1185">Reference proteome</keyword>